<dbReference type="EMBL" id="JACTAM010000004">
    <property type="protein sequence ID" value="KAI2665830.1"/>
    <property type="molecule type" value="Genomic_DNA"/>
</dbReference>
<name>A0ABQ8MSK0_LABRO</name>
<protein>
    <submittedName>
        <fullName evidence="2">Kinetochore protein SPC25</fullName>
    </submittedName>
</protein>
<feature type="region of interest" description="Disordered" evidence="1">
    <location>
        <begin position="52"/>
        <end position="81"/>
    </location>
</feature>
<dbReference type="Proteomes" id="UP000830375">
    <property type="component" value="Unassembled WGS sequence"/>
</dbReference>
<sequence length="327" mass="36986">MGIKAVESHLASTRHKQQEDITQTSNILQYCSQDTTAKNTTSVSASCTDESPAATVSSINESPSATSSSTRESPAAKTPDRNDLRVLFGSTSTLKSEVLWAMRTVCCHGSYKSNDHIEKIFRVMFPDSELAATFSCGKDKTGYLVKFGIAPVIKQQLISEVSQDSFVVMFDESLNRSTNNKQMDLHLRYWTGDRVQSRYFGSQFLGHSTAQDLFHNFMDCVEKLNLRNMVSISMDGPNVNWKFFELLQQEQVEQFGGSQLAVVGSCGLHTLHNAFRHGFAKWQIDKLLKPRNNKQVHLKERERARAIERERARERERESAYTLIEIA</sequence>
<gene>
    <name evidence="2" type="ORF">H4Q32_022934</name>
</gene>
<organism evidence="2 3">
    <name type="scientific">Labeo rohita</name>
    <name type="common">Indian major carp</name>
    <name type="synonym">Cyprinus rohita</name>
    <dbReference type="NCBI Taxonomy" id="84645"/>
    <lineage>
        <taxon>Eukaryota</taxon>
        <taxon>Metazoa</taxon>
        <taxon>Chordata</taxon>
        <taxon>Craniata</taxon>
        <taxon>Vertebrata</taxon>
        <taxon>Euteleostomi</taxon>
        <taxon>Actinopterygii</taxon>
        <taxon>Neopterygii</taxon>
        <taxon>Teleostei</taxon>
        <taxon>Ostariophysi</taxon>
        <taxon>Cypriniformes</taxon>
        <taxon>Cyprinidae</taxon>
        <taxon>Labeoninae</taxon>
        <taxon>Labeonini</taxon>
        <taxon>Labeo</taxon>
    </lineage>
</organism>
<comment type="caution">
    <text evidence="2">The sequence shown here is derived from an EMBL/GenBank/DDBJ whole genome shotgun (WGS) entry which is preliminary data.</text>
</comment>
<evidence type="ECO:0000313" key="2">
    <source>
        <dbReference type="EMBL" id="KAI2665830.1"/>
    </source>
</evidence>
<dbReference type="PANTHER" id="PTHR37162">
    <property type="entry name" value="HAT FAMILY DIMERISATION DOMAINCONTAINING PROTEIN-RELATED"/>
    <property type="match status" value="1"/>
</dbReference>
<evidence type="ECO:0000313" key="3">
    <source>
        <dbReference type="Proteomes" id="UP000830375"/>
    </source>
</evidence>
<feature type="compositionally biased region" description="Low complexity" evidence="1">
    <location>
        <begin position="57"/>
        <end position="75"/>
    </location>
</feature>
<accession>A0ABQ8MSK0</accession>
<reference evidence="2 3" key="1">
    <citation type="submission" date="2022-01" db="EMBL/GenBank/DDBJ databases">
        <title>A high-quality chromosome-level genome assembly of rohu carp, Labeo rohita.</title>
        <authorList>
            <person name="Arick M.A. II"/>
            <person name="Hsu C.-Y."/>
            <person name="Magbanua Z."/>
            <person name="Pechanova O."/>
            <person name="Grover C."/>
            <person name="Miller E."/>
            <person name="Thrash A."/>
            <person name="Ezzel L."/>
            <person name="Alam S."/>
            <person name="Benzie J."/>
            <person name="Hamilton M."/>
            <person name="Karsi A."/>
            <person name="Lawrence M.L."/>
            <person name="Peterson D.G."/>
        </authorList>
    </citation>
    <scope>NUCLEOTIDE SEQUENCE [LARGE SCALE GENOMIC DNA]</scope>
    <source>
        <strain evidence="3">BAU-BD-2019</strain>
        <tissue evidence="2">Blood</tissue>
    </source>
</reference>
<proteinExistence type="predicted"/>
<evidence type="ECO:0000256" key="1">
    <source>
        <dbReference type="SAM" id="MobiDB-lite"/>
    </source>
</evidence>
<keyword evidence="3" id="KW-1185">Reference proteome</keyword>
<dbReference type="PANTHER" id="PTHR37162:SF11">
    <property type="match status" value="1"/>
</dbReference>